<dbReference type="KEGG" id="ppm:PPSC2_26355"/>
<name>E3EK53_PAEPS</name>
<dbReference type="AlphaFoldDB" id="E3EK53"/>
<accession>E3EK53</accession>
<reference evidence="1 2" key="1">
    <citation type="journal article" date="2011" name="J. Bacteriol.">
        <title>Complete genome sequence of Paenibacillus polymyxa SC2, a strain of plant growth-promoting Rhizobacterium with broad-spectrum antimicrobial activity.</title>
        <authorList>
            <person name="Ma M."/>
            <person name="Wang C."/>
            <person name="Ding Y."/>
            <person name="Li L."/>
            <person name="Shen D."/>
            <person name="Jiang X."/>
            <person name="Guan D."/>
            <person name="Cao F."/>
            <person name="Chen H."/>
            <person name="Feng R."/>
            <person name="Wang X."/>
            <person name="Ge Y."/>
            <person name="Yao L."/>
            <person name="Bing X."/>
            <person name="Yang X."/>
            <person name="Li J."/>
            <person name="Du B."/>
        </authorList>
    </citation>
    <scope>NUCLEOTIDE SEQUENCE [LARGE SCALE GENOMIC DNA]</scope>
    <source>
        <strain evidence="1 2">SC2</strain>
        <plasmid evidence="2">pSC2</plasmid>
    </source>
</reference>
<keyword evidence="1" id="KW-0614">Plasmid</keyword>
<proteinExistence type="predicted"/>
<dbReference type="RefSeq" id="WP_013386176.1">
    <property type="nucleotide sequence ID" value="NC_014628.2"/>
</dbReference>
<protein>
    <submittedName>
        <fullName evidence="1">Uncharacterized protein</fullName>
    </submittedName>
</protein>
<geneLocation type="plasmid" evidence="1 2">
    <name>pSC2</name>
</geneLocation>
<evidence type="ECO:0000313" key="2">
    <source>
        <dbReference type="Proteomes" id="UP000006868"/>
    </source>
</evidence>
<dbReference type="HOGENOM" id="CLU_2509595_0_0_9"/>
<gene>
    <name evidence="1" type="ORF">PPSC2_26355</name>
</gene>
<dbReference type="EMBL" id="CP002214">
    <property type="protein sequence ID" value="ADO59762.1"/>
    <property type="molecule type" value="Genomic_DNA"/>
</dbReference>
<organism evidence="1 2">
    <name type="scientific">Paenibacillus polymyxa (strain SC2)</name>
    <name type="common">Bacillus polymyxa</name>
    <dbReference type="NCBI Taxonomy" id="886882"/>
    <lineage>
        <taxon>Bacteria</taxon>
        <taxon>Bacillati</taxon>
        <taxon>Bacillota</taxon>
        <taxon>Bacilli</taxon>
        <taxon>Bacillales</taxon>
        <taxon>Paenibacillaceae</taxon>
        <taxon>Paenibacillus</taxon>
    </lineage>
</organism>
<dbReference type="OrthoDB" id="2659949at2"/>
<sequence length="85" mass="10221">MSAILEIFGIEILDCEYTDACEESLQYEDVTFYLKSLSKYDGMIIEVLHDWTFKIWDEKDNVIDSFYLIENNEFREALYKKFPLK</sequence>
<dbReference type="Proteomes" id="UP000006868">
    <property type="component" value="Plasmid pSC2"/>
</dbReference>
<evidence type="ECO:0000313" key="1">
    <source>
        <dbReference type="EMBL" id="ADO59762.1"/>
    </source>
</evidence>
<dbReference type="PATRIC" id="fig|886882.15.peg.5555"/>